<gene>
    <name evidence="2" type="ORF">SAMN05421642_101294</name>
</gene>
<feature type="chain" id="PRO_5038469204" description="DUF5642 domain-containing protein" evidence="1">
    <location>
        <begin position="26"/>
        <end position="236"/>
    </location>
</feature>
<sequence>MLRRSVSTSRPILLAFGAIATLALAGCGSNVAGTPSPSSADASAVPGNTDTGDADLNALLIDPSQFPAPYDAIVLPPQAISQALPDLTGIPAGAEVSPAGCKPVDPTSAALVVGTDNANRATISIELTAVDEPLSAREEQLTTCAEVEATKSGATSTIRSTITPAPPIDADDTLAVKQTVSSGSGAETVTQSMLTLMAQIDGTRVAATYMSFDDSAPDAATLDELFTAAVQKVKAG</sequence>
<keyword evidence="1" id="KW-0732">Signal</keyword>
<dbReference type="STRING" id="398843.A3K89_03125"/>
<organism evidence="2 3">
    <name type="scientific">Rhodococcoides kyotonense</name>
    <dbReference type="NCBI Taxonomy" id="398843"/>
    <lineage>
        <taxon>Bacteria</taxon>
        <taxon>Bacillati</taxon>
        <taxon>Actinomycetota</taxon>
        <taxon>Actinomycetes</taxon>
        <taxon>Mycobacteriales</taxon>
        <taxon>Nocardiaceae</taxon>
        <taxon>Rhodococcoides</taxon>
    </lineage>
</organism>
<evidence type="ECO:0008006" key="4">
    <source>
        <dbReference type="Google" id="ProtNLM"/>
    </source>
</evidence>
<evidence type="ECO:0000256" key="1">
    <source>
        <dbReference type="SAM" id="SignalP"/>
    </source>
</evidence>
<dbReference type="Proteomes" id="UP000198327">
    <property type="component" value="Unassembled WGS sequence"/>
</dbReference>
<keyword evidence="3" id="KW-1185">Reference proteome</keyword>
<accession>A0A239CZ42</accession>
<reference evidence="3" key="1">
    <citation type="submission" date="2017-06" db="EMBL/GenBank/DDBJ databases">
        <authorList>
            <person name="Varghese N."/>
            <person name="Submissions S."/>
        </authorList>
    </citation>
    <scope>NUCLEOTIDE SEQUENCE [LARGE SCALE GENOMIC DNA]</scope>
    <source>
        <strain evidence="3">JCM 23211</strain>
    </source>
</reference>
<dbReference type="PROSITE" id="PS51257">
    <property type="entry name" value="PROKAR_LIPOPROTEIN"/>
    <property type="match status" value="1"/>
</dbReference>
<evidence type="ECO:0000313" key="3">
    <source>
        <dbReference type="Proteomes" id="UP000198327"/>
    </source>
</evidence>
<evidence type="ECO:0000313" key="2">
    <source>
        <dbReference type="EMBL" id="SNS25380.1"/>
    </source>
</evidence>
<feature type="signal peptide" evidence="1">
    <location>
        <begin position="1"/>
        <end position="25"/>
    </location>
</feature>
<dbReference type="AlphaFoldDB" id="A0A239CZ42"/>
<name>A0A239CZ42_9NOCA</name>
<dbReference type="EMBL" id="FZOW01000001">
    <property type="protein sequence ID" value="SNS25380.1"/>
    <property type="molecule type" value="Genomic_DNA"/>
</dbReference>
<protein>
    <recommendedName>
        <fullName evidence="4">DUF5642 domain-containing protein</fullName>
    </recommendedName>
</protein>
<proteinExistence type="predicted"/>